<comment type="similarity">
    <text evidence="1">Belongs to the inositol phosphokinase (IPK) family.</text>
</comment>
<dbReference type="Pfam" id="PF00168">
    <property type="entry name" value="C2"/>
    <property type="match status" value="2"/>
</dbReference>
<keyword evidence="2" id="KW-0808">Transferase</keyword>
<dbReference type="Pfam" id="PF03770">
    <property type="entry name" value="IPK"/>
    <property type="match status" value="1"/>
</dbReference>
<organism evidence="5">
    <name type="scientific">Guillardia theta (strain CCMP2712)</name>
    <name type="common">Cryptophyte</name>
    <dbReference type="NCBI Taxonomy" id="905079"/>
    <lineage>
        <taxon>Eukaryota</taxon>
        <taxon>Cryptophyceae</taxon>
        <taxon>Pyrenomonadales</taxon>
        <taxon>Geminigeraceae</taxon>
        <taxon>Guillardia</taxon>
    </lineage>
</organism>
<accession>L1IBE7</accession>
<dbReference type="AlphaFoldDB" id="L1IBE7"/>
<evidence type="ECO:0000313" key="6">
    <source>
        <dbReference type="EnsemblProtists" id="EKX33392"/>
    </source>
</evidence>
<dbReference type="RefSeq" id="XP_005820372.1">
    <property type="nucleotide sequence ID" value="XM_005820315.1"/>
</dbReference>
<sequence length="529" mass="59957">MKGRAMGVSGGTASLFEVLDGKETKDGERSRWIGKDISHAVDEVGFYEKAQAMKDQPGWGVLSYTFESLGVQDLPCTSSDGSEDLGTKKLLILHNLHHRMKKLRMQDVKIGKYTADADWMGKSKTAAFRNNIVDDITNSGKEGYRLEGFDSMPSSLETLDPSLEMGKTSSPEKEKKKIRRLQFQRLSAEKFLNFLLDLADVEERSIEVTLSREEFAEAVLRNILKQMSDLCRYFEQVPVPQKWIGSSVALGFDVFQLPTRDESGLREMIKVIVNIFDWGRSELLQESEFNALSQKDQQDRREFWSHYKAGIYRLYYELARIYQNRYTSTALQHLRIVVSDYDAMSNDDAIGECVISMKETGGMIEVPLVTGKKLLTVKGEQSKISVKIEKRTYPPVAGKGSRFASGWLVTIGGINVIPNEDRMRGMLDSSVNHSDPFLIVEALEQADSSQRVSFRRSRCIMNNDRPTWNEVFEFPEARSDAELNFFRSCGIPKDPSSLSAAEISSFFPLKKEDVAEGFRRFLACADLKY</sequence>
<dbReference type="OrthoDB" id="67700at2759"/>
<gene>
    <name evidence="5" type="ORF">GUITHDRAFT_156049</name>
</gene>
<feature type="domain" description="C2" evidence="4">
    <location>
        <begin position="431"/>
        <end position="483"/>
    </location>
</feature>
<evidence type="ECO:0000256" key="1">
    <source>
        <dbReference type="ARBA" id="ARBA00007374"/>
    </source>
</evidence>
<keyword evidence="7" id="KW-1185">Reference proteome</keyword>
<dbReference type="Gene3D" id="3.30.470.160">
    <property type="entry name" value="Inositol polyphosphate kinase"/>
    <property type="match status" value="1"/>
</dbReference>
<evidence type="ECO:0000259" key="4">
    <source>
        <dbReference type="Pfam" id="PF00168"/>
    </source>
</evidence>
<dbReference type="EnsemblProtists" id="EKX33392">
    <property type="protein sequence ID" value="EKX33392"/>
    <property type="gene ID" value="GUITHDRAFT_156049"/>
</dbReference>
<evidence type="ECO:0000313" key="7">
    <source>
        <dbReference type="Proteomes" id="UP000011087"/>
    </source>
</evidence>
<dbReference type="InterPro" id="IPR038286">
    <property type="entry name" value="IPK_sf"/>
</dbReference>
<protein>
    <recommendedName>
        <fullName evidence="4">C2 domain-containing protein</fullName>
    </recommendedName>
</protein>
<evidence type="ECO:0000313" key="5">
    <source>
        <dbReference type="EMBL" id="EKX33392.1"/>
    </source>
</evidence>
<keyword evidence="3" id="KW-0418">Kinase</keyword>
<dbReference type="OMA" id="LTKPEAH"/>
<dbReference type="GO" id="GO:0032958">
    <property type="term" value="P:inositol phosphate biosynthetic process"/>
    <property type="evidence" value="ECO:0007669"/>
    <property type="project" value="InterPro"/>
</dbReference>
<reference evidence="5 7" key="1">
    <citation type="journal article" date="2012" name="Nature">
        <title>Algal genomes reveal evolutionary mosaicism and the fate of nucleomorphs.</title>
        <authorList>
            <consortium name="DOE Joint Genome Institute"/>
            <person name="Curtis B.A."/>
            <person name="Tanifuji G."/>
            <person name="Burki F."/>
            <person name="Gruber A."/>
            <person name="Irimia M."/>
            <person name="Maruyama S."/>
            <person name="Arias M.C."/>
            <person name="Ball S.G."/>
            <person name="Gile G.H."/>
            <person name="Hirakawa Y."/>
            <person name="Hopkins J.F."/>
            <person name="Kuo A."/>
            <person name="Rensing S.A."/>
            <person name="Schmutz J."/>
            <person name="Symeonidi A."/>
            <person name="Elias M."/>
            <person name="Eveleigh R.J."/>
            <person name="Herman E.K."/>
            <person name="Klute M.J."/>
            <person name="Nakayama T."/>
            <person name="Obornik M."/>
            <person name="Reyes-Prieto A."/>
            <person name="Armbrust E.V."/>
            <person name="Aves S.J."/>
            <person name="Beiko R.G."/>
            <person name="Coutinho P."/>
            <person name="Dacks J.B."/>
            <person name="Durnford D.G."/>
            <person name="Fast N.M."/>
            <person name="Green B.R."/>
            <person name="Grisdale C.J."/>
            <person name="Hempel F."/>
            <person name="Henrissat B."/>
            <person name="Hoppner M.P."/>
            <person name="Ishida K."/>
            <person name="Kim E."/>
            <person name="Koreny L."/>
            <person name="Kroth P.G."/>
            <person name="Liu Y."/>
            <person name="Malik S.B."/>
            <person name="Maier U.G."/>
            <person name="McRose D."/>
            <person name="Mock T."/>
            <person name="Neilson J.A."/>
            <person name="Onodera N.T."/>
            <person name="Poole A.M."/>
            <person name="Pritham E.J."/>
            <person name="Richards T.A."/>
            <person name="Rocap G."/>
            <person name="Roy S.W."/>
            <person name="Sarai C."/>
            <person name="Schaack S."/>
            <person name="Shirato S."/>
            <person name="Slamovits C.H."/>
            <person name="Spencer D.F."/>
            <person name="Suzuki S."/>
            <person name="Worden A.Z."/>
            <person name="Zauner S."/>
            <person name="Barry K."/>
            <person name="Bell C."/>
            <person name="Bharti A.K."/>
            <person name="Crow J.A."/>
            <person name="Grimwood J."/>
            <person name="Kramer R."/>
            <person name="Lindquist E."/>
            <person name="Lucas S."/>
            <person name="Salamov A."/>
            <person name="McFadden G.I."/>
            <person name="Lane C.E."/>
            <person name="Keeling P.J."/>
            <person name="Gray M.W."/>
            <person name="Grigoriev I.V."/>
            <person name="Archibald J.M."/>
        </authorList>
    </citation>
    <scope>NUCLEOTIDE SEQUENCE</scope>
    <source>
        <strain evidence="5 7">CCMP2712</strain>
    </source>
</reference>
<dbReference type="Proteomes" id="UP000011087">
    <property type="component" value="Unassembled WGS sequence"/>
</dbReference>
<dbReference type="SUPFAM" id="SSF56104">
    <property type="entry name" value="SAICAR synthase-like"/>
    <property type="match status" value="1"/>
</dbReference>
<evidence type="ECO:0000256" key="3">
    <source>
        <dbReference type="ARBA" id="ARBA00022777"/>
    </source>
</evidence>
<dbReference type="GO" id="GO:0016301">
    <property type="term" value="F:kinase activity"/>
    <property type="evidence" value="ECO:0007669"/>
    <property type="project" value="UniProtKB-KW"/>
</dbReference>
<dbReference type="InterPro" id="IPR000008">
    <property type="entry name" value="C2_dom"/>
</dbReference>
<proteinExistence type="inferred from homology"/>
<dbReference type="Gene3D" id="2.60.40.150">
    <property type="entry name" value="C2 domain"/>
    <property type="match status" value="1"/>
</dbReference>
<feature type="domain" description="C2" evidence="4">
    <location>
        <begin position="330"/>
        <end position="359"/>
    </location>
</feature>
<dbReference type="InterPro" id="IPR005522">
    <property type="entry name" value="IPK"/>
</dbReference>
<dbReference type="PaxDb" id="55529-EKX33392"/>
<dbReference type="InterPro" id="IPR035892">
    <property type="entry name" value="C2_domain_sf"/>
</dbReference>
<dbReference type="EMBL" id="JH993143">
    <property type="protein sequence ID" value="EKX33392.1"/>
    <property type="molecule type" value="Genomic_DNA"/>
</dbReference>
<dbReference type="GeneID" id="17290144"/>
<evidence type="ECO:0000256" key="2">
    <source>
        <dbReference type="ARBA" id="ARBA00022679"/>
    </source>
</evidence>
<reference evidence="7" key="2">
    <citation type="submission" date="2012-11" db="EMBL/GenBank/DDBJ databases">
        <authorList>
            <person name="Kuo A."/>
            <person name="Curtis B.A."/>
            <person name="Tanifuji G."/>
            <person name="Burki F."/>
            <person name="Gruber A."/>
            <person name="Irimia M."/>
            <person name="Maruyama S."/>
            <person name="Arias M.C."/>
            <person name="Ball S.G."/>
            <person name="Gile G.H."/>
            <person name="Hirakawa Y."/>
            <person name="Hopkins J.F."/>
            <person name="Rensing S.A."/>
            <person name="Schmutz J."/>
            <person name="Symeonidi A."/>
            <person name="Elias M."/>
            <person name="Eveleigh R.J."/>
            <person name="Herman E.K."/>
            <person name="Klute M.J."/>
            <person name="Nakayama T."/>
            <person name="Obornik M."/>
            <person name="Reyes-Prieto A."/>
            <person name="Armbrust E.V."/>
            <person name="Aves S.J."/>
            <person name="Beiko R.G."/>
            <person name="Coutinho P."/>
            <person name="Dacks J.B."/>
            <person name="Durnford D.G."/>
            <person name="Fast N.M."/>
            <person name="Green B.R."/>
            <person name="Grisdale C."/>
            <person name="Hempe F."/>
            <person name="Henrissat B."/>
            <person name="Hoppner M.P."/>
            <person name="Ishida K.-I."/>
            <person name="Kim E."/>
            <person name="Koreny L."/>
            <person name="Kroth P.G."/>
            <person name="Liu Y."/>
            <person name="Malik S.-B."/>
            <person name="Maier U.G."/>
            <person name="McRose D."/>
            <person name="Mock T."/>
            <person name="Neilson J.A."/>
            <person name="Onodera N.T."/>
            <person name="Poole A.M."/>
            <person name="Pritham E.J."/>
            <person name="Richards T.A."/>
            <person name="Rocap G."/>
            <person name="Roy S.W."/>
            <person name="Sarai C."/>
            <person name="Schaack S."/>
            <person name="Shirato S."/>
            <person name="Slamovits C.H."/>
            <person name="Spencer D.F."/>
            <person name="Suzuki S."/>
            <person name="Worden A.Z."/>
            <person name="Zauner S."/>
            <person name="Barry K."/>
            <person name="Bell C."/>
            <person name="Bharti A.K."/>
            <person name="Crow J.A."/>
            <person name="Grimwood J."/>
            <person name="Kramer R."/>
            <person name="Lindquist E."/>
            <person name="Lucas S."/>
            <person name="Salamov A."/>
            <person name="McFadden G.I."/>
            <person name="Lane C.E."/>
            <person name="Keeling P.J."/>
            <person name="Gray M.W."/>
            <person name="Grigoriev I.V."/>
            <person name="Archibald J.M."/>
        </authorList>
    </citation>
    <scope>NUCLEOTIDE SEQUENCE</scope>
    <source>
        <strain evidence="7">CCMP2712</strain>
    </source>
</reference>
<dbReference type="SUPFAM" id="SSF49562">
    <property type="entry name" value="C2 domain (Calcium/lipid-binding domain, CaLB)"/>
    <property type="match status" value="1"/>
</dbReference>
<reference evidence="6" key="3">
    <citation type="submission" date="2016-03" db="UniProtKB">
        <authorList>
            <consortium name="EnsemblProtists"/>
        </authorList>
    </citation>
    <scope>IDENTIFICATION</scope>
</reference>
<name>L1IBE7_GUITC</name>
<dbReference type="HOGENOM" id="CLU_515318_0_0_1"/>
<dbReference type="KEGG" id="gtt:GUITHDRAFT_156049"/>